<evidence type="ECO:0000313" key="1">
    <source>
        <dbReference type="EMBL" id="QRV02855.1"/>
    </source>
</evidence>
<evidence type="ECO:0000313" key="2">
    <source>
        <dbReference type="Proteomes" id="UP000602653"/>
    </source>
</evidence>
<name>A0ABX7IL69_9ACTO</name>
<organism evidence="1 2">
    <name type="scientific">Arcanobacterium phocisimile</name>
    <dbReference type="NCBI Taxonomy" id="1302235"/>
    <lineage>
        <taxon>Bacteria</taxon>
        <taxon>Bacillati</taxon>
        <taxon>Actinomycetota</taxon>
        <taxon>Actinomycetes</taxon>
        <taxon>Actinomycetales</taxon>
        <taxon>Actinomycetaceae</taxon>
        <taxon>Arcanobacterium</taxon>
    </lineage>
</organism>
<dbReference type="RefSeq" id="WP_204425496.1">
    <property type="nucleotide sequence ID" value="NZ_CP070228.1"/>
</dbReference>
<sequence length="360" mass="39480">MRIALVATALAGCEPDAVASAAVTGWKKARPADDIDVIIASDGVPVAHVGTGLSRVFQQEHKDAVANEYCEALGPRRIFWVSETDRCGLLDLAEAATWDEHSDPRGSSAFLAHDIMRALELGLTQIRIHLPALMAGSDVGLGLLSELSGIELSWDSDEQLVVQAIEQARHRIGPLHIVVSYPFGQALAGFDGLAHTWQNAGLDPVLAQDFLQQTSGYVHKLERIRARWDLSFASKPFRRYEFDGVGGGLGLLFVLLRARLSTMGSHLVFPETPSDLYVYVTNAVELHVPSGLSTMTDRSQEEGNPAILVVSRTELLRGELARLGLNGMYKLQSERAEHDFYHDDIVNIFSRLASTWGWDV</sequence>
<gene>
    <name evidence="1" type="ORF">JTE88_03795</name>
</gene>
<proteinExistence type="predicted"/>
<protein>
    <submittedName>
        <fullName evidence="1">Uncharacterized protein</fullName>
    </submittedName>
</protein>
<reference evidence="1 2" key="1">
    <citation type="submission" date="2021-02" db="EMBL/GenBank/DDBJ databases">
        <title>Complete Genome Sequence of Arcanobacterium phocisimile strain DSM 26142T from a harbour seal.</title>
        <authorList>
            <person name="Borowiak M."/>
            <person name="Alssahen M."/>
            <person name="Malorny B."/>
            <person name="Laemmler C."/>
            <person name="Siebert U."/>
            <person name="Ploetz M."/>
            <person name="Abdulmawjood A."/>
        </authorList>
    </citation>
    <scope>NUCLEOTIDE SEQUENCE [LARGE SCALE GENOMIC DNA]</scope>
    <source>
        <strain evidence="1 2">DSM 26142</strain>
    </source>
</reference>
<keyword evidence="2" id="KW-1185">Reference proteome</keyword>
<accession>A0ABX7IL69</accession>
<dbReference type="Proteomes" id="UP000602653">
    <property type="component" value="Chromosome"/>
</dbReference>
<dbReference type="EMBL" id="CP070228">
    <property type="protein sequence ID" value="QRV02855.1"/>
    <property type="molecule type" value="Genomic_DNA"/>
</dbReference>